<evidence type="ECO:0000259" key="3">
    <source>
        <dbReference type="Pfam" id="PF00884"/>
    </source>
</evidence>
<evidence type="ECO:0000313" key="5">
    <source>
        <dbReference type="Proteomes" id="UP001324993"/>
    </source>
</evidence>
<sequence>MKVIMVMFDSLNRHYLSPYGCEWTHTPNFRRLAEKTIRFDTSYVCSMPCIPARRDLHTGRPNFLHRGWGPMEPFDESMPRILKENGVYSHLITDHYHYFEDGGANYHTKYSSYEAFRGQEGDPWVGQVRNPEIPADAAGRHGLNGYGPARQDWINRQHMTEEAAQPQSGVFQAALDFIDRNKGEDNWFLQIETFDPHEPFFSLPQYKDLFFEPHYRDYDGPHFDWPNYEMVQGRHKLAEHSRYEYASLLAMCDAKLGAIIDKMDAENLWENTMLVVWTDHGFLLGEHDWWSKIMMPWWEETARTPFFVWDPRVGKQGESRQSLVQPSIDLAPTILGFFDQEIPSSMTGHDLRPIMETDTPVRESAIFGTFGKQVNVTDGRYVYMRAQQERLSKITEYTLMPAHMRTPFGCDSFSKERMSLAEPFDFMKGCQVMQIDCTGMGWSDEASWGRDTQTCETVLYDLQTDPEQEAAIQDAAIELKMKQNLTAEMETCDAPRDQYSRLGLNAPASAH</sequence>
<gene>
    <name evidence="4" type="ORF">SH580_20755</name>
</gene>
<dbReference type="Proteomes" id="UP001324993">
    <property type="component" value="Chromosome"/>
</dbReference>
<dbReference type="InterPro" id="IPR017850">
    <property type="entry name" value="Alkaline_phosphatase_core_sf"/>
</dbReference>
<evidence type="ECO:0000256" key="1">
    <source>
        <dbReference type="ARBA" id="ARBA00022723"/>
    </source>
</evidence>
<dbReference type="CDD" id="cd16148">
    <property type="entry name" value="sulfatase_like"/>
    <property type="match status" value="1"/>
</dbReference>
<accession>A0ABZ0RKA7</accession>
<dbReference type="PANTHER" id="PTHR45953">
    <property type="entry name" value="IDURONATE 2-SULFATASE"/>
    <property type="match status" value="1"/>
</dbReference>
<dbReference type="Pfam" id="PF00884">
    <property type="entry name" value="Sulfatase"/>
    <property type="match status" value="1"/>
</dbReference>
<proteinExistence type="predicted"/>
<protein>
    <submittedName>
        <fullName evidence="4">Sulfatase</fullName>
    </submittedName>
</protein>
<evidence type="ECO:0000256" key="2">
    <source>
        <dbReference type="ARBA" id="ARBA00022801"/>
    </source>
</evidence>
<keyword evidence="1" id="KW-0479">Metal-binding</keyword>
<keyword evidence="5" id="KW-1185">Reference proteome</keyword>
<organism evidence="4 5">
    <name type="scientific">Coraliomargarita algicola</name>
    <dbReference type="NCBI Taxonomy" id="3092156"/>
    <lineage>
        <taxon>Bacteria</taxon>
        <taxon>Pseudomonadati</taxon>
        <taxon>Verrucomicrobiota</taxon>
        <taxon>Opitutia</taxon>
        <taxon>Puniceicoccales</taxon>
        <taxon>Coraliomargaritaceae</taxon>
        <taxon>Coraliomargarita</taxon>
    </lineage>
</organism>
<dbReference type="InterPro" id="IPR000917">
    <property type="entry name" value="Sulfatase_N"/>
</dbReference>
<dbReference type="PANTHER" id="PTHR45953:SF1">
    <property type="entry name" value="IDURONATE 2-SULFATASE"/>
    <property type="match status" value="1"/>
</dbReference>
<name>A0ABZ0RKA7_9BACT</name>
<dbReference type="SUPFAM" id="SSF53649">
    <property type="entry name" value="Alkaline phosphatase-like"/>
    <property type="match status" value="1"/>
</dbReference>
<dbReference type="EMBL" id="CP138858">
    <property type="protein sequence ID" value="WPJ95851.1"/>
    <property type="molecule type" value="Genomic_DNA"/>
</dbReference>
<dbReference type="RefSeq" id="WP_319832727.1">
    <property type="nucleotide sequence ID" value="NZ_CP138858.1"/>
</dbReference>
<feature type="domain" description="Sulfatase N-terminal" evidence="3">
    <location>
        <begin position="3"/>
        <end position="338"/>
    </location>
</feature>
<keyword evidence="2" id="KW-0378">Hydrolase</keyword>
<evidence type="ECO:0000313" key="4">
    <source>
        <dbReference type="EMBL" id="WPJ95851.1"/>
    </source>
</evidence>
<reference evidence="4 5" key="1">
    <citation type="submission" date="2023-11" db="EMBL/GenBank/DDBJ databases">
        <title>Coraliomargarita sp. nov., isolated from marine algae.</title>
        <authorList>
            <person name="Lee J.K."/>
            <person name="Baek J.H."/>
            <person name="Kim J.M."/>
            <person name="Choi D.G."/>
            <person name="Jeon C.O."/>
        </authorList>
    </citation>
    <scope>NUCLEOTIDE SEQUENCE [LARGE SCALE GENOMIC DNA]</scope>
    <source>
        <strain evidence="4 5">J2-16</strain>
    </source>
</reference>
<dbReference type="Gene3D" id="3.40.720.10">
    <property type="entry name" value="Alkaline Phosphatase, subunit A"/>
    <property type="match status" value="1"/>
</dbReference>